<dbReference type="Proteomes" id="UP000199663">
    <property type="component" value="Unassembled WGS sequence"/>
</dbReference>
<accession>A0A1H3R3R0</accession>
<dbReference type="EMBL" id="FNQC01000007">
    <property type="protein sequence ID" value="SDZ19589.1"/>
    <property type="molecule type" value="Genomic_DNA"/>
</dbReference>
<organism evidence="1 2">
    <name type="scientific">Rhodonellum ikkaensis</name>
    <dbReference type="NCBI Taxonomy" id="336829"/>
    <lineage>
        <taxon>Bacteria</taxon>
        <taxon>Pseudomonadati</taxon>
        <taxon>Bacteroidota</taxon>
        <taxon>Cytophagia</taxon>
        <taxon>Cytophagales</taxon>
        <taxon>Cytophagaceae</taxon>
        <taxon>Rhodonellum</taxon>
    </lineage>
</organism>
<keyword evidence="2" id="KW-1185">Reference proteome</keyword>
<protein>
    <submittedName>
        <fullName evidence="1">Uncharacterized protein</fullName>
    </submittedName>
</protein>
<gene>
    <name evidence="1" type="ORF">SAMN05444412_107137</name>
</gene>
<dbReference type="RefSeq" id="WP_019597752.1">
    <property type="nucleotide sequence ID" value="NZ_FNQC01000007.1"/>
</dbReference>
<evidence type="ECO:0000313" key="1">
    <source>
        <dbReference type="EMBL" id="SDZ19589.1"/>
    </source>
</evidence>
<proteinExistence type="predicted"/>
<evidence type="ECO:0000313" key="2">
    <source>
        <dbReference type="Proteomes" id="UP000199663"/>
    </source>
</evidence>
<name>A0A1H3R3R0_9BACT</name>
<sequence length="157" mass="17845">MEISAVVKVLKEKGRVTIKEGHGEGIELIVPSQWKEDLDQTDGTFLIFDLFQIRTLVEQFSEVSLDVIEFASKPTIYHTPVNRVLKNGPIKDGKVKFSMIKQSYWNKLLFAFGQPMVVQKSKAKEFDFETEEYFPLLSGGTKEIFLSPDGDIKILKG</sequence>
<reference evidence="1 2" key="1">
    <citation type="submission" date="2016-10" db="EMBL/GenBank/DDBJ databases">
        <authorList>
            <person name="Varghese N."/>
            <person name="Submissions S."/>
        </authorList>
    </citation>
    <scope>NUCLEOTIDE SEQUENCE [LARGE SCALE GENOMIC DNA]</scope>
    <source>
        <strain evidence="1 2">DSM 17997</strain>
    </source>
</reference>
<comment type="caution">
    <text evidence="1">The sequence shown here is derived from an EMBL/GenBank/DDBJ whole genome shotgun (WGS) entry which is preliminary data.</text>
</comment>